<protein>
    <recommendedName>
        <fullName evidence="3">Hydrolase</fullName>
    </recommendedName>
</protein>
<dbReference type="AlphaFoldDB" id="A0A081L892"/>
<organism evidence="1 2">
    <name type="scientific">Bacillus zhangzhouensis</name>
    <dbReference type="NCBI Taxonomy" id="1178540"/>
    <lineage>
        <taxon>Bacteria</taxon>
        <taxon>Bacillati</taxon>
        <taxon>Bacillota</taxon>
        <taxon>Bacilli</taxon>
        <taxon>Bacillales</taxon>
        <taxon>Bacillaceae</taxon>
        <taxon>Bacillus</taxon>
    </lineage>
</organism>
<proteinExistence type="predicted"/>
<dbReference type="Proteomes" id="UP000028091">
    <property type="component" value="Unassembled WGS sequence"/>
</dbReference>
<keyword evidence="2" id="KW-1185">Reference proteome</keyword>
<accession>A0A081L892</accession>
<name>A0A081L892_9BACI</name>
<evidence type="ECO:0000313" key="2">
    <source>
        <dbReference type="Proteomes" id="UP000028091"/>
    </source>
</evidence>
<evidence type="ECO:0008006" key="3">
    <source>
        <dbReference type="Google" id="ProtNLM"/>
    </source>
</evidence>
<dbReference type="EMBL" id="JOTP01000022">
    <property type="protein sequence ID" value="KEP25468.1"/>
    <property type="molecule type" value="Genomic_DNA"/>
</dbReference>
<dbReference type="OrthoDB" id="2763196at2"/>
<dbReference type="InterPro" id="IPR029058">
    <property type="entry name" value="AB_hydrolase_fold"/>
</dbReference>
<dbReference type="RefSeq" id="WP_034323868.1">
    <property type="nucleotide sequence ID" value="NZ_JOTP01000022.1"/>
</dbReference>
<comment type="caution">
    <text evidence="1">The sequence shown here is derived from an EMBL/GenBank/DDBJ whole genome shotgun (WGS) entry which is preliminary data.</text>
</comment>
<reference evidence="1 2" key="1">
    <citation type="submission" date="2012-09" db="EMBL/GenBank/DDBJ databases">
        <title>Genome Sequence of Bacillus sp. DW5-4.</title>
        <authorList>
            <person name="Lai Q."/>
            <person name="Liu Y."/>
            <person name="Shao Z."/>
        </authorList>
    </citation>
    <scope>NUCLEOTIDE SEQUENCE [LARGE SCALE GENOMIC DNA]</scope>
    <source>
        <strain evidence="1 2">DW5-4</strain>
    </source>
</reference>
<gene>
    <name evidence="1" type="ORF">BA70_08715</name>
</gene>
<sequence length="439" mass="50058">MVNRKDRLTDKEYKIISDHAGNIDNYQLHHTIETGQQTLTVHDFLKIDHKLYGLTMQQEHSDEFIVAFHCPLPKQMTVTSSQDVQSATQSLLKTDYAYPIERKSLAGNQDHVFFKGKEYIEQVCQKHPNAAIHLTGQALAGAVCAYIATEQPAVKKAVTFDSPNIWGSLLPSIQQKALQGTYTHVLTEYIQPTHYVGLLNRHDHGVGQVKYAVPPRQQGSVQESNKYKQREIDTFLKSAFASMNIEWNESFDTNAFLALVSGDFEVNGYKFHSNGTARILDEQLDHNTSFTTMLLQEIHLGRAYAQSGLEIIIKSHLLKNSSYDLQSIIEHEVHTIFEKIDGIDESVKEAVHHVKQELKGLVGFGHYDLLSHTDVEALLEEVRMEQQHSSFYSHEKQLNALYTLRDYEQELATLSRHLYTMGDDYAKADRRLAMQMSIH</sequence>
<dbReference type="SUPFAM" id="SSF53474">
    <property type="entry name" value="alpha/beta-Hydrolases"/>
    <property type="match status" value="1"/>
</dbReference>
<dbReference type="eggNOG" id="ENOG5030CBE">
    <property type="taxonomic scope" value="Bacteria"/>
</dbReference>
<evidence type="ECO:0000313" key="1">
    <source>
        <dbReference type="EMBL" id="KEP25468.1"/>
    </source>
</evidence>